<protein>
    <submittedName>
        <fullName evidence="2">Uncharacterized protein</fullName>
    </submittedName>
</protein>
<dbReference type="AlphaFoldDB" id="A0A973W6Q8"/>
<accession>A0A973W6Q8</accession>
<sequence>MIDFLWGIVVFIARAINFALDVAIGYDRMKRLAGQMTGADRIVAVPDDPKAKVEAQGRG</sequence>
<evidence type="ECO:0000313" key="2">
    <source>
        <dbReference type="EMBL" id="NVI48019.1"/>
    </source>
</evidence>
<gene>
    <name evidence="2" type="ORF">HAP48_034710</name>
    <name evidence="3" type="ORF">WDK88_11930</name>
</gene>
<dbReference type="EMBL" id="CP147711">
    <property type="protein sequence ID" value="WXC82237.1"/>
    <property type="molecule type" value="Genomic_DNA"/>
</dbReference>
<reference evidence="3" key="3">
    <citation type="submission" date="2024-03" db="EMBL/GenBank/DDBJ databases">
        <authorList>
            <person name="Bromfield E.S.P."/>
            <person name="Cloutier S."/>
        </authorList>
    </citation>
    <scope>NUCLEOTIDE SEQUENCE</scope>
    <source>
        <strain evidence="3">5S5</strain>
    </source>
</reference>
<reference evidence="3" key="2">
    <citation type="journal article" date="2021" name="Int. J. Syst. Evol. Microbiol.">
        <title>Bradyrhizobium septentrionale sp. nov. (sv. septentrionale) and Bradyrhizobium quebecense sp. nov. (sv. septentrionale) associated with legumes native to Canada possess rearranged symbiosis genes and numerous insertion sequences.</title>
        <authorList>
            <person name="Bromfield E.S.P."/>
            <person name="Cloutier S."/>
        </authorList>
    </citation>
    <scope>NUCLEOTIDE SEQUENCE</scope>
    <source>
        <strain evidence="3">5S5</strain>
    </source>
</reference>
<keyword evidence="1" id="KW-0812">Transmembrane</keyword>
<keyword evidence="1" id="KW-1133">Transmembrane helix</keyword>
<evidence type="ECO:0000313" key="3">
    <source>
        <dbReference type="EMBL" id="WXC82237.1"/>
    </source>
</evidence>
<name>A0A973W6Q8_9BRAD</name>
<dbReference type="Proteomes" id="UP001432046">
    <property type="component" value="Chromosome"/>
</dbReference>
<keyword evidence="4" id="KW-1185">Reference proteome</keyword>
<organism evidence="2">
    <name type="scientific">Bradyrhizobium septentrionale</name>
    <dbReference type="NCBI Taxonomy" id="1404411"/>
    <lineage>
        <taxon>Bacteria</taxon>
        <taxon>Pseudomonadati</taxon>
        <taxon>Pseudomonadota</taxon>
        <taxon>Alphaproteobacteria</taxon>
        <taxon>Hyphomicrobiales</taxon>
        <taxon>Nitrobacteraceae</taxon>
        <taxon>Bradyrhizobium</taxon>
    </lineage>
</organism>
<evidence type="ECO:0000313" key="4">
    <source>
        <dbReference type="Proteomes" id="UP001432046"/>
    </source>
</evidence>
<feature type="transmembrane region" description="Helical" evidence="1">
    <location>
        <begin position="6"/>
        <end position="26"/>
    </location>
</feature>
<evidence type="ECO:0000256" key="1">
    <source>
        <dbReference type="SAM" id="Phobius"/>
    </source>
</evidence>
<keyword evidence="1" id="KW-0472">Membrane</keyword>
<dbReference type="RefSeq" id="WP_166214609.1">
    <property type="nucleotide sequence ID" value="NZ_CP088285.1"/>
</dbReference>
<dbReference type="EMBL" id="JAAOLE020000001">
    <property type="protein sequence ID" value="NVI48019.1"/>
    <property type="molecule type" value="Genomic_DNA"/>
</dbReference>
<reference evidence="2" key="1">
    <citation type="submission" date="2020-06" db="EMBL/GenBank/DDBJ databases">
        <title>Whole Genome Sequence of Bradyrhizobium sp. Strain 1S1.</title>
        <authorList>
            <person name="Bromfield E.S.P."/>
            <person name="Cloutier S."/>
        </authorList>
    </citation>
    <scope>NUCLEOTIDE SEQUENCE [LARGE SCALE GENOMIC DNA]</scope>
    <source>
        <strain evidence="2">1S1</strain>
    </source>
</reference>
<proteinExistence type="predicted"/>